<dbReference type="Gene3D" id="1.20.120.20">
    <property type="entry name" value="Apolipoprotein"/>
    <property type="match status" value="1"/>
</dbReference>
<evidence type="ECO:0008006" key="5">
    <source>
        <dbReference type="Google" id="ProtNLM"/>
    </source>
</evidence>
<feature type="coiled-coil region" evidence="1">
    <location>
        <begin position="570"/>
        <end position="597"/>
    </location>
</feature>
<dbReference type="InterPro" id="IPR050163">
    <property type="entry name" value="Apolipoprotein_A1/A4/E"/>
</dbReference>
<accession>A0A2H6KAH6</accession>
<evidence type="ECO:0000256" key="1">
    <source>
        <dbReference type="SAM" id="Coils"/>
    </source>
</evidence>
<gene>
    <name evidence="3" type="ORF">BOVATA_014790</name>
</gene>
<dbReference type="Proteomes" id="UP000236319">
    <property type="component" value="Unassembled WGS sequence"/>
</dbReference>
<dbReference type="SUPFAM" id="SSF58113">
    <property type="entry name" value="Apolipoprotein A-I"/>
    <property type="match status" value="1"/>
</dbReference>
<keyword evidence="4" id="KW-1185">Reference proteome</keyword>
<dbReference type="OrthoDB" id="2441647at2759"/>
<dbReference type="PANTHER" id="PTHR18976:SF34">
    <property type="entry name" value="LIPID-BINDING PROTEIN"/>
    <property type="match status" value="1"/>
</dbReference>
<dbReference type="EMBL" id="BDSA01000002">
    <property type="protein sequence ID" value="GBE59986.1"/>
    <property type="molecule type" value="Genomic_DNA"/>
</dbReference>
<feature type="coiled-coil region" evidence="1">
    <location>
        <begin position="26"/>
        <end position="53"/>
    </location>
</feature>
<name>A0A2H6KAH6_9APIC</name>
<evidence type="ECO:0000256" key="2">
    <source>
        <dbReference type="SAM" id="Phobius"/>
    </source>
</evidence>
<comment type="caution">
    <text evidence="3">The sequence shown here is derived from an EMBL/GenBank/DDBJ whole genome shotgun (WGS) entry which is preliminary data.</text>
</comment>
<keyword evidence="2" id="KW-0812">Transmembrane</keyword>
<sequence length="1563" mass="174478">MIDGKIEELKSKIGKGHGVSGFAKAIGRVRDGLERYEDEMKSLNDAVIGHSESTIEQLKHQIDDNIEAIGKFTEVDQYDEYVRTWHGTVTQGLDENVTEIQKAIKKLDEPLRKLLKNDFEKIKQEVSTIRKSAKRDEFHMRGLGDHVTKKLNRLRENVDKRVTDHMRELKNKLAKNIRAMQRQVSDVYSKLGGYVKELQKWIDTAKEIVDAAVTKVESILNVVKHDTMDKSDQHRGVTDAAEQLKQHAEELYGAGKAVHGGIVKWVSDATKQIPCLEKVYKEKLVAVRDAVRATMSRVEDKIKAICQPIGAVRNTVEDFVSKITEQIVEESKNALHGGSNHVVNKYHQYVDDYIKNFDRSVDRWVQDAVQNSGLPSIIYLHVTGANVNPDWKKISAATKNGMQKISQMVKGAGQKPIAAEGDVKTTLNNIKAFFDKVPSEVQPAKASEIVAAINQNQDSSISPSAYTLELENAVKAVLASISSKASAASEDIKTLTAEQNISEIKKSLTNPSTLVAKLGKVEAKAVDDALQKVTDKPLKGIDKSNEGVITISDINYYGYDLAERSLRSAISNVDSQVRKALSKIEKLKENALQKHQEVGERLNALCTAVEQVAGKPYNEGTLKKLLNDFKTTKIATALNKIRKQFSELQSESIVQLNQAVNTLLSDTLPKLAASTIEETNKYLGKQVESAIKDIKNLALKRYALSKTGELTELNNFVDARRLAMTKIIDEDKASGIKGLLGNMKNGIEQFEDFDTDLELHVAASHVSDYLKQFMDAVKGQPDTKSVASNFDKLHRPLEKLLDDFETSQYFDNTFCNNVKSLNDAVESLVPERFSGPISQPLDVLKDGVKAFAGEVGKAYINAYEGCQPIDQWVTQSAEQNAGQNGNQMDNQKEKLTDDGKCGAKVCLTIFNTIYEYVTNLKYECESHWQGKKLCKSDANGKNFLGLFLQQCGFDIAKDDNSKEGESQCRVSMTAENIITKLSQFTVSIASRSNSSPLIETITDIFAHLETYNRVCHYTILNSPRYPCSVFDMLSWLCSLQYNTYYDKLRNQCNALIKDEKDGAHKKIISALASFHLPAMFTPTYHLLLTIAGYGDASTYYGCDYLSNTLGLYYPSNTNGCFDMLHDILSRLCPVLTFLLSQCRLDKSCFGWADCKFGNGVQTSDWQCGPHGGELPSSNGDCCISSPLHSYLTDALRGMLPHTVTSIKGKPVCSTCSKSTGNMPCLTPLGFRSFSGSTRRGRDLCSLLDDICSNSGVLTKVYSHMSSIVSLPPRTLPDVFSFQCRLPRYWHKMDQASAKLDPIQQAICDKVTQTVACDIDDAKKLLNPCLELYNSKSHKSHNFNEHPDLKYLLGCGENNCGNYLRPLNRSAYYTLTPKHADKHLAWLVHVTEQTVTLLTKLVEELLSISCHDYGCQGCHHEDKCIPNKHGRQECGCESVVHCQAVLPVLYKYGFTYGNVRHLAIMKTCNDLVEHLEQVKKSKHMEAWLKAIDNFIWAIRTPFSYLLLALWSLSLLYLLHIAVVRLDVLRIRSHLRSPSSHRIAAQSLLAAARVKALANVKYFSP</sequence>
<keyword evidence="2" id="KW-0472">Membrane</keyword>
<reference evidence="3 4" key="1">
    <citation type="journal article" date="2017" name="BMC Genomics">
        <title>Whole-genome assembly of Babesia ovata and comparative genomics between closely related pathogens.</title>
        <authorList>
            <person name="Yamagishi J."/>
            <person name="Asada M."/>
            <person name="Hakimi H."/>
            <person name="Tanaka T.Q."/>
            <person name="Sugimoto C."/>
            <person name="Kawazu S."/>
        </authorList>
    </citation>
    <scope>NUCLEOTIDE SEQUENCE [LARGE SCALE GENOMIC DNA]</scope>
    <source>
        <strain evidence="3 4">Miyake</strain>
    </source>
</reference>
<dbReference type="GeneID" id="39873756"/>
<organism evidence="3 4">
    <name type="scientific">Babesia ovata</name>
    <dbReference type="NCBI Taxonomy" id="189622"/>
    <lineage>
        <taxon>Eukaryota</taxon>
        <taxon>Sar</taxon>
        <taxon>Alveolata</taxon>
        <taxon>Apicomplexa</taxon>
        <taxon>Aconoidasida</taxon>
        <taxon>Piroplasmida</taxon>
        <taxon>Babesiidae</taxon>
        <taxon>Babesia</taxon>
    </lineage>
</organism>
<dbReference type="RefSeq" id="XP_028866229.1">
    <property type="nucleotide sequence ID" value="XM_029010396.1"/>
</dbReference>
<proteinExistence type="predicted"/>
<evidence type="ECO:0000313" key="3">
    <source>
        <dbReference type="EMBL" id="GBE59986.1"/>
    </source>
</evidence>
<dbReference type="PANTHER" id="PTHR18976">
    <property type="entry name" value="APOLIPOPROTEIN"/>
    <property type="match status" value="1"/>
</dbReference>
<protein>
    <recommendedName>
        <fullName evidence="5">Extracellular matrix-binding ebh</fullName>
    </recommendedName>
</protein>
<keyword evidence="2" id="KW-1133">Transmembrane helix</keyword>
<evidence type="ECO:0000313" key="4">
    <source>
        <dbReference type="Proteomes" id="UP000236319"/>
    </source>
</evidence>
<feature type="transmembrane region" description="Helical" evidence="2">
    <location>
        <begin position="1501"/>
        <end position="1524"/>
    </location>
</feature>
<keyword evidence="1" id="KW-0175">Coiled coil</keyword>
<dbReference type="VEuPathDB" id="PiroplasmaDB:BOVATA_014790"/>